<name>A0A517R2L1_9PLAN</name>
<feature type="compositionally biased region" description="Polar residues" evidence="1">
    <location>
        <begin position="125"/>
        <end position="134"/>
    </location>
</feature>
<sequence length="368" mass="40286">MSDGVIVRTGARLHFGLAISGSGPARRYGGLGMMIDQPGFEVRCRRLEDVDAELYGTESSRDRIAGPEWSVRRTQKQLDELRSAGRLPKTSRFDFAVVEAIPQHCGFGSGTQLALAVFTAATELSSSNDNANTSPRREPSGDQPAKSPTACASGLYDGDLLPSLNDFFRLKAATGRGRRSKIGLYGFLNGGLIHEVDRDRSESERFSREAIPESWRFVLITPEQNAGPSGNTEADLMQKLPPMSPRLTNRLHELASRILQAATNEDFPTFSEELSQYGRLVGAHFQPAQGGTFFDERIERIDRVLADRVNGPRPVQSSWGPTAVLPVQSDDAAAELIQNLNEHGVLDDCEVLTTRPLNRGASIEYVAD</sequence>
<keyword evidence="3" id="KW-1185">Reference proteome</keyword>
<dbReference type="InterPro" id="IPR020568">
    <property type="entry name" value="Ribosomal_Su5_D2-typ_SF"/>
</dbReference>
<proteinExistence type="predicted"/>
<dbReference type="OrthoDB" id="1492801at2"/>
<dbReference type="InterPro" id="IPR004422">
    <property type="entry name" value="RFAP_synthase"/>
</dbReference>
<gene>
    <name evidence="2" type="ORF">Pan189_25090</name>
</gene>
<evidence type="ECO:0000256" key="1">
    <source>
        <dbReference type="SAM" id="MobiDB-lite"/>
    </source>
</evidence>
<evidence type="ECO:0008006" key="4">
    <source>
        <dbReference type="Google" id="ProtNLM"/>
    </source>
</evidence>
<accession>A0A517R2L1</accession>
<reference evidence="2 3" key="1">
    <citation type="submission" date="2019-02" db="EMBL/GenBank/DDBJ databases">
        <title>Deep-cultivation of Planctomycetes and their phenomic and genomic characterization uncovers novel biology.</title>
        <authorList>
            <person name="Wiegand S."/>
            <person name="Jogler M."/>
            <person name="Boedeker C."/>
            <person name="Pinto D."/>
            <person name="Vollmers J."/>
            <person name="Rivas-Marin E."/>
            <person name="Kohn T."/>
            <person name="Peeters S.H."/>
            <person name="Heuer A."/>
            <person name="Rast P."/>
            <person name="Oberbeckmann S."/>
            <person name="Bunk B."/>
            <person name="Jeske O."/>
            <person name="Meyerdierks A."/>
            <person name="Storesund J.E."/>
            <person name="Kallscheuer N."/>
            <person name="Luecker S."/>
            <person name="Lage O.M."/>
            <person name="Pohl T."/>
            <person name="Merkel B.J."/>
            <person name="Hornburger P."/>
            <person name="Mueller R.-W."/>
            <person name="Bruemmer F."/>
            <person name="Labrenz M."/>
            <person name="Spormann A.M."/>
            <person name="Op den Camp H."/>
            <person name="Overmann J."/>
            <person name="Amann R."/>
            <person name="Jetten M.S.M."/>
            <person name="Mascher T."/>
            <person name="Medema M.H."/>
            <person name="Devos D.P."/>
            <person name="Kaster A.-K."/>
            <person name="Ovreas L."/>
            <person name="Rohde M."/>
            <person name="Galperin M.Y."/>
            <person name="Jogler C."/>
        </authorList>
    </citation>
    <scope>NUCLEOTIDE SEQUENCE [LARGE SCALE GENOMIC DNA]</scope>
    <source>
        <strain evidence="2 3">Pan189</strain>
    </source>
</reference>
<dbReference type="EMBL" id="CP036268">
    <property type="protein sequence ID" value="QDT38119.1"/>
    <property type="molecule type" value="Genomic_DNA"/>
</dbReference>
<dbReference type="AlphaFoldDB" id="A0A517R2L1"/>
<dbReference type="KEGG" id="svp:Pan189_25090"/>
<dbReference type="RefSeq" id="WP_145364168.1">
    <property type="nucleotide sequence ID" value="NZ_CP036268.1"/>
</dbReference>
<evidence type="ECO:0000313" key="3">
    <source>
        <dbReference type="Proteomes" id="UP000317318"/>
    </source>
</evidence>
<protein>
    <recommendedName>
        <fullName evidence="4">GHMP kinase C-terminal domain-containing protein</fullName>
    </recommendedName>
</protein>
<feature type="region of interest" description="Disordered" evidence="1">
    <location>
        <begin position="125"/>
        <end position="151"/>
    </location>
</feature>
<dbReference type="PIRSF" id="PIRSF004884">
    <property type="entry name" value="Sugar_kin_arch"/>
    <property type="match status" value="1"/>
</dbReference>
<dbReference type="Proteomes" id="UP000317318">
    <property type="component" value="Chromosome"/>
</dbReference>
<organism evidence="2 3">
    <name type="scientific">Stratiformator vulcanicus</name>
    <dbReference type="NCBI Taxonomy" id="2527980"/>
    <lineage>
        <taxon>Bacteria</taxon>
        <taxon>Pseudomonadati</taxon>
        <taxon>Planctomycetota</taxon>
        <taxon>Planctomycetia</taxon>
        <taxon>Planctomycetales</taxon>
        <taxon>Planctomycetaceae</taxon>
        <taxon>Stratiformator</taxon>
    </lineage>
</organism>
<dbReference type="SUPFAM" id="SSF54211">
    <property type="entry name" value="Ribosomal protein S5 domain 2-like"/>
    <property type="match status" value="1"/>
</dbReference>
<evidence type="ECO:0000313" key="2">
    <source>
        <dbReference type="EMBL" id="QDT38119.1"/>
    </source>
</evidence>